<keyword evidence="1" id="KW-0812">Transmembrane</keyword>
<name>A0A8H7VFQ7_9FUNG</name>
<keyword evidence="1" id="KW-1133">Transmembrane helix</keyword>
<comment type="caution">
    <text evidence="2">The sequence shown here is derived from an EMBL/GenBank/DDBJ whole genome shotgun (WGS) entry which is preliminary data.</text>
</comment>
<dbReference type="OrthoDB" id="2265569at2759"/>
<evidence type="ECO:0000256" key="1">
    <source>
        <dbReference type="SAM" id="Phobius"/>
    </source>
</evidence>
<reference evidence="2 3" key="1">
    <citation type="submission" date="2020-12" db="EMBL/GenBank/DDBJ databases">
        <title>Metabolic potential, ecology and presence of endohyphal bacteria is reflected in genomic diversity of Mucoromycotina.</title>
        <authorList>
            <person name="Muszewska A."/>
            <person name="Okrasinska A."/>
            <person name="Steczkiewicz K."/>
            <person name="Drgas O."/>
            <person name="Orlowska M."/>
            <person name="Perlinska-Lenart U."/>
            <person name="Aleksandrzak-Piekarczyk T."/>
            <person name="Szatraj K."/>
            <person name="Zielenkiewicz U."/>
            <person name="Pilsyk S."/>
            <person name="Malc E."/>
            <person name="Mieczkowski P."/>
            <person name="Kruszewska J.S."/>
            <person name="Biernat P."/>
            <person name="Pawlowska J."/>
        </authorList>
    </citation>
    <scope>NUCLEOTIDE SEQUENCE [LARGE SCALE GENOMIC DNA]</scope>
    <source>
        <strain evidence="2 3">CBS 142.35</strain>
    </source>
</reference>
<protein>
    <submittedName>
        <fullName evidence="2">Uncharacterized protein</fullName>
    </submittedName>
</protein>
<accession>A0A8H7VFQ7</accession>
<organism evidence="2 3">
    <name type="scientific">Circinella minor</name>
    <dbReference type="NCBI Taxonomy" id="1195481"/>
    <lineage>
        <taxon>Eukaryota</taxon>
        <taxon>Fungi</taxon>
        <taxon>Fungi incertae sedis</taxon>
        <taxon>Mucoromycota</taxon>
        <taxon>Mucoromycotina</taxon>
        <taxon>Mucoromycetes</taxon>
        <taxon>Mucorales</taxon>
        <taxon>Lichtheimiaceae</taxon>
        <taxon>Circinella</taxon>
    </lineage>
</organism>
<keyword evidence="3" id="KW-1185">Reference proteome</keyword>
<keyword evidence="1" id="KW-0472">Membrane</keyword>
<feature type="non-terminal residue" evidence="2">
    <location>
        <position position="106"/>
    </location>
</feature>
<evidence type="ECO:0000313" key="3">
    <source>
        <dbReference type="Proteomes" id="UP000646827"/>
    </source>
</evidence>
<feature type="transmembrane region" description="Helical" evidence="1">
    <location>
        <begin position="51"/>
        <end position="69"/>
    </location>
</feature>
<dbReference type="Proteomes" id="UP000646827">
    <property type="component" value="Unassembled WGS sequence"/>
</dbReference>
<gene>
    <name evidence="2" type="ORF">INT45_005401</name>
</gene>
<sequence length="106" mass="12702">MDYTPLITDEVNFIIANYWMFLELNWPIINNKFKHRTEIKHVKYIDKIKDILLKKLGYTAVFFFLMVLYTNKEYPAPYFEIEKGLFLLYHLVSGIAGSDIEKYLPQ</sequence>
<proteinExistence type="predicted"/>
<evidence type="ECO:0000313" key="2">
    <source>
        <dbReference type="EMBL" id="KAG2217192.1"/>
    </source>
</evidence>
<feature type="transmembrane region" description="Helical" evidence="1">
    <location>
        <begin position="12"/>
        <end position="30"/>
    </location>
</feature>
<dbReference type="AlphaFoldDB" id="A0A8H7VFQ7"/>
<dbReference type="EMBL" id="JAEPRB010000318">
    <property type="protein sequence ID" value="KAG2217192.1"/>
    <property type="molecule type" value="Genomic_DNA"/>
</dbReference>